<dbReference type="EMBL" id="JAMZEE010000005">
    <property type="protein sequence ID" value="MCR6507290.1"/>
    <property type="molecule type" value="Genomic_DNA"/>
</dbReference>
<accession>A0A9X2NWD0</accession>
<protein>
    <submittedName>
        <fullName evidence="2">Uncharacterized protein</fullName>
    </submittedName>
</protein>
<comment type="caution">
    <text evidence="2">The sequence shown here is derived from an EMBL/GenBank/DDBJ whole genome shotgun (WGS) entry which is preliminary data.</text>
</comment>
<organism evidence="2 4">
    <name type="scientific">Bacteroides muris</name>
    <name type="common">ex Fokt et al. 2023</name>
    <dbReference type="NCBI Taxonomy" id="2937417"/>
    <lineage>
        <taxon>Bacteria</taxon>
        <taxon>Pseudomonadati</taxon>
        <taxon>Bacteroidota</taxon>
        <taxon>Bacteroidia</taxon>
        <taxon>Bacteroidales</taxon>
        <taxon>Bacteroidaceae</taxon>
        <taxon>Bacteroides</taxon>
    </lineage>
</organism>
<evidence type="ECO:0000313" key="1">
    <source>
        <dbReference type="EMBL" id="MCR6505008.1"/>
    </source>
</evidence>
<gene>
    <name evidence="2" type="ORF">M1B78_03635</name>
    <name evidence="1" type="ORF">M1B79_10075</name>
</gene>
<dbReference type="Proteomes" id="UP001143810">
    <property type="component" value="Unassembled WGS sequence"/>
</dbReference>
<evidence type="ECO:0000313" key="4">
    <source>
        <dbReference type="Proteomes" id="UP001143810"/>
    </source>
</evidence>
<reference evidence="2" key="1">
    <citation type="journal article" date="2022" name="Arch. Microbiol.">
        <title>Bacteroides muris sp. nov. isolated from the cecum of wild-derived house mice.</title>
        <authorList>
            <person name="Fokt H."/>
            <person name="Unni R."/>
            <person name="Repnik U."/>
            <person name="Schmitz R.A."/>
            <person name="Bramkamp M."/>
            <person name="Baines J.F."/>
            <person name="Unterweger D."/>
        </authorList>
    </citation>
    <scope>NUCLEOTIDE SEQUENCE</scope>
    <source>
        <strain evidence="1">KH365_2</strain>
        <strain evidence="2">KH569_7</strain>
    </source>
</reference>
<keyword evidence="3" id="KW-1185">Reference proteome</keyword>
<reference evidence="2" key="2">
    <citation type="submission" date="2022-04" db="EMBL/GenBank/DDBJ databases">
        <authorList>
            <person name="Fokt H."/>
            <person name="Baines J."/>
        </authorList>
    </citation>
    <scope>NUCLEOTIDE SEQUENCE</scope>
    <source>
        <strain evidence="1">KH365_2</strain>
        <strain evidence="2">KH569_7</strain>
    </source>
</reference>
<evidence type="ECO:0000313" key="2">
    <source>
        <dbReference type="EMBL" id="MCR6507290.1"/>
    </source>
</evidence>
<sequence>MGVVRGTTAQHAISGKVAVAQFFGVGDACKQQGGTVGIGRQQAFGCIEHGEAARGSFVGTSCCKEAEEKEEGQIEELFHNSYSQFRRQM</sequence>
<dbReference type="AlphaFoldDB" id="A0A9X2NWD0"/>
<dbReference type="Proteomes" id="UP001143192">
    <property type="component" value="Unassembled WGS sequence"/>
</dbReference>
<proteinExistence type="predicted"/>
<dbReference type="EMBL" id="JAMZED010000021">
    <property type="protein sequence ID" value="MCR6505008.1"/>
    <property type="molecule type" value="Genomic_DNA"/>
</dbReference>
<name>A0A9X2NWD0_9BACE</name>
<dbReference type="RefSeq" id="WP_257931636.1">
    <property type="nucleotide sequence ID" value="NZ_JAMZED010000021.1"/>
</dbReference>
<evidence type="ECO:0000313" key="3">
    <source>
        <dbReference type="Proteomes" id="UP001143192"/>
    </source>
</evidence>